<dbReference type="RefSeq" id="WP_007472209.1">
    <property type="nucleotide sequence ID" value="NZ_KI391953.1"/>
</dbReference>
<protein>
    <submittedName>
        <fullName evidence="3">Uncharacterized protein</fullName>
    </submittedName>
</protein>
<organism evidence="3 4">
    <name type="scientific">Segniliparus rugosus (strain ATCC BAA-974 / DSM 45345 / CCUG 50838 / CIP 108380 / JCM 13579 / CDC 945)</name>
    <dbReference type="NCBI Taxonomy" id="679197"/>
    <lineage>
        <taxon>Bacteria</taxon>
        <taxon>Bacillati</taxon>
        <taxon>Actinomycetota</taxon>
        <taxon>Actinomycetes</taxon>
        <taxon>Mycobacteriales</taxon>
        <taxon>Segniliparaceae</taxon>
        <taxon>Segniliparus</taxon>
    </lineage>
</organism>
<keyword evidence="4" id="KW-1185">Reference proteome</keyword>
<gene>
    <name evidence="3" type="ORF">HMPREF9336_03304</name>
</gene>
<evidence type="ECO:0000259" key="2">
    <source>
        <dbReference type="Pfam" id="PF23771"/>
    </source>
</evidence>
<feature type="domain" description="DUF2786" evidence="1">
    <location>
        <begin position="9"/>
        <end position="45"/>
    </location>
</feature>
<sequence>MTSTDDRSLAKVAALLRQAEGTDNAHEAEAFLAAAQRLATAASIDLALARAHSSDKAKRASPVQRTVSIGERGARGLRTYVALFSNIGLANQVKCDVSHDSTYVLVYGFAEDVDATEALYASLVVQMAKSCEAYLASGAHHPTPKITARLNFQLAFAGRIGARLMEARAEAERQARQDERGRSRREAGSTELVLRGKELELVDFYRKTSKARGSWRAVSSGNAWCARSQRAGDKAGANARIGAQSAFAGSRRALGR</sequence>
<dbReference type="Proteomes" id="UP000004816">
    <property type="component" value="Unassembled WGS sequence"/>
</dbReference>
<evidence type="ECO:0000313" key="3">
    <source>
        <dbReference type="EMBL" id="EFV11818.1"/>
    </source>
</evidence>
<dbReference type="Pfam" id="PF10979">
    <property type="entry name" value="DUF2786"/>
    <property type="match status" value="1"/>
</dbReference>
<dbReference type="EMBL" id="ACZI02000001">
    <property type="protein sequence ID" value="EFV11818.1"/>
    <property type="molecule type" value="Genomic_DNA"/>
</dbReference>
<name>E5XUY2_SEGRC</name>
<dbReference type="Pfam" id="PF23771">
    <property type="entry name" value="DUF7168"/>
    <property type="match status" value="1"/>
</dbReference>
<dbReference type="OrthoDB" id="4760874at2"/>
<feature type="domain" description="DUF7168" evidence="2">
    <location>
        <begin position="78"/>
        <end position="183"/>
    </location>
</feature>
<dbReference type="STRING" id="679197.HMPREF9336_03304"/>
<dbReference type="HOGENOM" id="CLU_097511_0_0_11"/>
<reference evidence="3 4" key="1">
    <citation type="journal article" date="2011" name="Stand. Genomic Sci.">
        <title>High quality draft genome sequence of Segniliparus rugosus CDC 945(T)= (ATCC BAA-974(T)).</title>
        <authorList>
            <person name="Earl A.M."/>
            <person name="Desjardins C.A."/>
            <person name="Fitzgerald M.G."/>
            <person name="Arachchi H.M."/>
            <person name="Zeng Q."/>
            <person name="Mehta T."/>
            <person name="Griggs A."/>
            <person name="Birren B.W."/>
            <person name="Toney N.C."/>
            <person name="Carr J."/>
            <person name="Posey J."/>
            <person name="Butler W.R."/>
        </authorList>
    </citation>
    <scope>NUCLEOTIDE SEQUENCE [LARGE SCALE GENOMIC DNA]</scope>
    <source>
        <strain evidence="4">ATCC BAA-974 / DSM 45345 / CCUG 50838 / CIP 108380 / JCM 13579 / CDC 945</strain>
    </source>
</reference>
<dbReference type="InterPro" id="IPR024498">
    <property type="entry name" value="DUF2786"/>
</dbReference>
<dbReference type="eggNOG" id="ENOG5031KBW">
    <property type="taxonomic scope" value="Bacteria"/>
</dbReference>
<comment type="caution">
    <text evidence="3">The sequence shown here is derived from an EMBL/GenBank/DDBJ whole genome shotgun (WGS) entry which is preliminary data.</text>
</comment>
<proteinExistence type="predicted"/>
<dbReference type="AlphaFoldDB" id="E5XUY2"/>
<accession>E5XUY2</accession>
<evidence type="ECO:0000313" key="4">
    <source>
        <dbReference type="Proteomes" id="UP000004816"/>
    </source>
</evidence>
<dbReference type="InterPro" id="IPR055592">
    <property type="entry name" value="DUF7168"/>
</dbReference>
<evidence type="ECO:0000259" key="1">
    <source>
        <dbReference type="Pfam" id="PF10979"/>
    </source>
</evidence>